<organism evidence="1 2">
    <name type="scientific">Ensete ventricosum</name>
    <name type="common">Abyssinian banana</name>
    <name type="synonym">Musa ensete</name>
    <dbReference type="NCBI Taxonomy" id="4639"/>
    <lineage>
        <taxon>Eukaryota</taxon>
        <taxon>Viridiplantae</taxon>
        <taxon>Streptophyta</taxon>
        <taxon>Embryophyta</taxon>
        <taxon>Tracheophyta</taxon>
        <taxon>Spermatophyta</taxon>
        <taxon>Magnoliopsida</taxon>
        <taxon>Liliopsida</taxon>
        <taxon>Zingiberales</taxon>
        <taxon>Musaceae</taxon>
        <taxon>Ensete</taxon>
    </lineage>
</organism>
<dbReference type="AlphaFoldDB" id="A0A427AG55"/>
<accession>A0A427AG55</accession>
<gene>
    <name evidence="1" type="ORF">B296_00020646</name>
</gene>
<sequence>MRALCTQPIEALPMWLSLQVRDLLQMFRCPHPPLVQSRGANPFCSDVLGSMVHHSANTTPWPNVHEARLLLISSEARIVVEGVVGLGMASQGATLVLRTSWFNRSSLIRAKEIVAIKVYDVDAEDDNRLIDLRLGGRQWKQRQKQLWELLGKVEVAEMAIGQLEYGFDTR</sequence>
<evidence type="ECO:0000313" key="1">
    <source>
        <dbReference type="EMBL" id="RRT75204.1"/>
    </source>
</evidence>
<protein>
    <submittedName>
        <fullName evidence="1">Uncharacterized protein</fullName>
    </submittedName>
</protein>
<reference evidence="1 2" key="1">
    <citation type="journal article" date="2014" name="Agronomy (Basel)">
        <title>A Draft Genome Sequence for Ensete ventricosum, the Drought-Tolerant Tree Against Hunger.</title>
        <authorList>
            <person name="Harrison J."/>
            <person name="Moore K.A."/>
            <person name="Paszkiewicz K."/>
            <person name="Jones T."/>
            <person name="Grant M."/>
            <person name="Ambacheew D."/>
            <person name="Muzemil S."/>
            <person name="Studholme D.J."/>
        </authorList>
    </citation>
    <scope>NUCLEOTIDE SEQUENCE [LARGE SCALE GENOMIC DNA]</scope>
</reference>
<dbReference type="Proteomes" id="UP000287651">
    <property type="component" value="Unassembled WGS sequence"/>
</dbReference>
<comment type="caution">
    <text evidence="1">The sequence shown here is derived from an EMBL/GenBank/DDBJ whole genome shotgun (WGS) entry which is preliminary data.</text>
</comment>
<dbReference type="EMBL" id="AMZH03002553">
    <property type="protein sequence ID" value="RRT75204.1"/>
    <property type="molecule type" value="Genomic_DNA"/>
</dbReference>
<name>A0A427AG55_ENSVE</name>
<evidence type="ECO:0000313" key="2">
    <source>
        <dbReference type="Proteomes" id="UP000287651"/>
    </source>
</evidence>
<proteinExistence type="predicted"/>